<feature type="region of interest" description="Disordered" evidence="2">
    <location>
        <begin position="211"/>
        <end position="247"/>
    </location>
</feature>
<dbReference type="STRING" id="100787.A0A0G4LKH0"/>
<evidence type="ECO:0000313" key="5">
    <source>
        <dbReference type="Proteomes" id="UP000044602"/>
    </source>
</evidence>
<dbReference type="Pfam" id="PF14027">
    <property type="entry name" value="Questin_oxidase"/>
    <property type="match status" value="1"/>
</dbReference>
<reference evidence="5 6" key="1">
    <citation type="submission" date="2015-05" db="EMBL/GenBank/DDBJ databases">
        <authorList>
            <person name="Fogelqvist Johan"/>
        </authorList>
    </citation>
    <scope>NUCLEOTIDE SEQUENCE [LARGE SCALE GENOMIC DNA]</scope>
    <source>
        <strain evidence="3">VL1</strain>
        <strain evidence="4">VL2</strain>
    </source>
</reference>
<keyword evidence="1" id="KW-0560">Oxidoreductase</keyword>
<dbReference type="InterPro" id="IPR025337">
    <property type="entry name" value="Questin_oxidase-like"/>
</dbReference>
<dbReference type="EMBL" id="CVQH01008446">
    <property type="protein sequence ID" value="CRK17366.1"/>
    <property type="molecule type" value="Genomic_DNA"/>
</dbReference>
<sequence length="247" mass="27306">MSAKSICISPENTGLWEVQQTSEAAAKASELLNHDLERCLVRRIDETGYPQNHHVFLNNKGFHDHMPHHILALYGTGASVAQLERAYSLRDSLQRAVEPRHGDIASALAASWDNAAPHLGRDDYYPDFLAHFQQVIDDKGYEAVVNEYLFKGDAHANDLLVRLHAGVLHSLLQLMFALEWKQPAIVAEALAQTCVHQRDGLDGLLLESERRGRHVSQPAKMPPRRNSDALRALQAGSGASPEALATS</sequence>
<evidence type="ECO:0000313" key="4">
    <source>
        <dbReference type="EMBL" id="CRK22493.1"/>
    </source>
</evidence>
<dbReference type="EMBL" id="CVQI01013335">
    <property type="protein sequence ID" value="CRK22493.1"/>
    <property type="molecule type" value="Genomic_DNA"/>
</dbReference>
<protein>
    <submittedName>
        <fullName evidence="4">Uncharacterized protein</fullName>
    </submittedName>
</protein>
<evidence type="ECO:0000313" key="3">
    <source>
        <dbReference type="EMBL" id="CRK17366.1"/>
    </source>
</evidence>
<dbReference type="AlphaFoldDB" id="A0A0G4LKH0"/>
<dbReference type="PANTHER" id="PTHR35870">
    <property type="entry name" value="PROTEIN, PUTATIVE (AFU_ORTHOLOGUE AFUA_5G03330)-RELATED"/>
    <property type="match status" value="1"/>
</dbReference>
<dbReference type="PANTHER" id="PTHR35870:SF1">
    <property type="entry name" value="PROTEIN, PUTATIVE (AFU_ORTHOLOGUE AFUA_5G03330)-RELATED"/>
    <property type="match status" value="1"/>
</dbReference>
<keyword evidence="5" id="KW-1185">Reference proteome</keyword>
<evidence type="ECO:0000313" key="6">
    <source>
        <dbReference type="Proteomes" id="UP000045706"/>
    </source>
</evidence>
<evidence type="ECO:0000256" key="2">
    <source>
        <dbReference type="SAM" id="MobiDB-lite"/>
    </source>
</evidence>
<proteinExistence type="predicted"/>
<dbReference type="GO" id="GO:0016491">
    <property type="term" value="F:oxidoreductase activity"/>
    <property type="evidence" value="ECO:0007669"/>
    <property type="project" value="UniProtKB-KW"/>
</dbReference>
<accession>A0A0G4LKH0</accession>
<evidence type="ECO:0000256" key="1">
    <source>
        <dbReference type="ARBA" id="ARBA00023002"/>
    </source>
</evidence>
<dbReference type="Proteomes" id="UP000044602">
    <property type="component" value="Unassembled WGS sequence"/>
</dbReference>
<organism evidence="4 6">
    <name type="scientific">Verticillium longisporum</name>
    <name type="common">Verticillium dahliae var. longisporum</name>
    <dbReference type="NCBI Taxonomy" id="100787"/>
    <lineage>
        <taxon>Eukaryota</taxon>
        <taxon>Fungi</taxon>
        <taxon>Dikarya</taxon>
        <taxon>Ascomycota</taxon>
        <taxon>Pezizomycotina</taxon>
        <taxon>Sordariomycetes</taxon>
        <taxon>Hypocreomycetidae</taxon>
        <taxon>Glomerellales</taxon>
        <taxon>Plectosphaerellaceae</taxon>
        <taxon>Verticillium</taxon>
    </lineage>
</organism>
<gene>
    <name evidence="3" type="ORF">BN1708_012026</name>
    <name evidence="4" type="ORF">BN1723_002923</name>
</gene>
<name>A0A0G4LKH0_VERLO</name>
<dbReference type="Proteomes" id="UP000045706">
    <property type="component" value="Unassembled WGS sequence"/>
</dbReference>